<evidence type="ECO:0000256" key="15">
    <source>
        <dbReference type="ARBA" id="ARBA00041979"/>
    </source>
</evidence>
<evidence type="ECO:0000256" key="16">
    <source>
        <dbReference type="ARBA" id="ARBA00042798"/>
    </source>
</evidence>
<dbReference type="Proteomes" id="UP001589774">
    <property type="component" value="Unassembled WGS sequence"/>
</dbReference>
<evidence type="ECO:0000256" key="9">
    <source>
        <dbReference type="ARBA" id="ARBA00023204"/>
    </source>
</evidence>
<evidence type="ECO:0000313" key="19">
    <source>
        <dbReference type="Proteomes" id="UP001589774"/>
    </source>
</evidence>
<keyword evidence="8" id="KW-0460">Magnesium</keyword>
<name>A0ABV6HSL1_9SPHI</name>
<dbReference type="PRINTS" id="PR00502">
    <property type="entry name" value="NUDIXFAMILY"/>
</dbReference>
<protein>
    <recommendedName>
        <fullName evidence="13">8-oxo-dGTP diphosphatase</fullName>
        <ecNumber evidence="12">3.6.1.55</ecNumber>
    </recommendedName>
    <alternativeName>
        <fullName evidence="16">7,8-dihydro-8-oxoguanine-triphosphatase</fullName>
    </alternativeName>
    <alternativeName>
        <fullName evidence="15">Mutator protein MutT</fullName>
    </alternativeName>
    <alternativeName>
        <fullName evidence="14">dGTP pyrophosphohydrolase</fullName>
    </alternativeName>
</protein>
<comment type="similarity">
    <text evidence="2">Belongs to the Nudix hydrolase family.</text>
</comment>
<keyword evidence="7 18" id="KW-0378">Hydrolase</keyword>
<dbReference type="InterPro" id="IPR020476">
    <property type="entry name" value="Nudix_hydrolase"/>
</dbReference>
<dbReference type="Pfam" id="PF14815">
    <property type="entry name" value="NUDIX_4"/>
    <property type="match status" value="1"/>
</dbReference>
<dbReference type="RefSeq" id="WP_130857221.1">
    <property type="nucleotide sequence ID" value="NZ_JBHLWO010000007.1"/>
</dbReference>
<comment type="catalytic activity">
    <reaction evidence="11">
        <text>8-oxo-GTP + H2O = 8-oxo-GMP + diphosphate + H(+)</text>
        <dbReference type="Rhea" id="RHEA:67616"/>
        <dbReference type="ChEBI" id="CHEBI:15377"/>
        <dbReference type="ChEBI" id="CHEBI:15378"/>
        <dbReference type="ChEBI" id="CHEBI:33019"/>
        <dbReference type="ChEBI" id="CHEBI:143553"/>
        <dbReference type="ChEBI" id="CHEBI:145694"/>
    </reaction>
</comment>
<keyword evidence="4" id="KW-0235">DNA replication</keyword>
<evidence type="ECO:0000256" key="14">
    <source>
        <dbReference type="ARBA" id="ARBA00041592"/>
    </source>
</evidence>
<organism evidence="18 19">
    <name type="scientific">Olivibacter oleidegradans</name>
    <dbReference type="NCBI Taxonomy" id="760123"/>
    <lineage>
        <taxon>Bacteria</taxon>
        <taxon>Pseudomonadati</taxon>
        <taxon>Bacteroidota</taxon>
        <taxon>Sphingobacteriia</taxon>
        <taxon>Sphingobacteriales</taxon>
        <taxon>Sphingobacteriaceae</taxon>
        <taxon>Olivibacter</taxon>
    </lineage>
</organism>
<accession>A0ABV6HSL1</accession>
<dbReference type="Gene3D" id="3.90.79.10">
    <property type="entry name" value="Nucleoside Triphosphate Pyrophosphohydrolase"/>
    <property type="match status" value="1"/>
</dbReference>
<dbReference type="PROSITE" id="PS51462">
    <property type="entry name" value="NUDIX"/>
    <property type="match status" value="1"/>
</dbReference>
<evidence type="ECO:0000256" key="12">
    <source>
        <dbReference type="ARBA" id="ARBA00038905"/>
    </source>
</evidence>
<dbReference type="EC" id="3.6.1.55" evidence="12"/>
<evidence type="ECO:0000256" key="4">
    <source>
        <dbReference type="ARBA" id="ARBA00022705"/>
    </source>
</evidence>
<reference evidence="18 19" key="1">
    <citation type="submission" date="2024-09" db="EMBL/GenBank/DDBJ databases">
        <authorList>
            <person name="Sun Q."/>
            <person name="Mori K."/>
        </authorList>
    </citation>
    <scope>NUCLEOTIDE SEQUENCE [LARGE SCALE GENOMIC DNA]</scope>
    <source>
        <strain evidence="18 19">CCM 7765</strain>
    </source>
</reference>
<evidence type="ECO:0000256" key="10">
    <source>
        <dbReference type="ARBA" id="ARBA00035861"/>
    </source>
</evidence>
<dbReference type="EMBL" id="JBHLWO010000007">
    <property type="protein sequence ID" value="MFC0321871.1"/>
    <property type="molecule type" value="Genomic_DNA"/>
</dbReference>
<evidence type="ECO:0000256" key="7">
    <source>
        <dbReference type="ARBA" id="ARBA00022801"/>
    </source>
</evidence>
<dbReference type="InterPro" id="IPR029119">
    <property type="entry name" value="MutY_C"/>
</dbReference>
<feature type="domain" description="Nudix hydrolase" evidence="17">
    <location>
        <begin position="1"/>
        <end position="127"/>
    </location>
</feature>
<evidence type="ECO:0000313" key="18">
    <source>
        <dbReference type="EMBL" id="MFC0321871.1"/>
    </source>
</evidence>
<comment type="cofactor">
    <cofactor evidence="1">
        <name>Mg(2+)</name>
        <dbReference type="ChEBI" id="CHEBI:18420"/>
    </cofactor>
</comment>
<evidence type="ECO:0000256" key="2">
    <source>
        <dbReference type="ARBA" id="ARBA00005582"/>
    </source>
</evidence>
<comment type="caution">
    <text evidence="18">The sequence shown here is derived from an EMBL/GenBank/DDBJ whole genome shotgun (WGS) entry which is preliminary data.</text>
</comment>
<evidence type="ECO:0000256" key="6">
    <source>
        <dbReference type="ARBA" id="ARBA00022763"/>
    </source>
</evidence>
<evidence type="ECO:0000256" key="11">
    <source>
        <dbReference type="ARBA" id="ARBA00036904"/>
    </source>
</evidence>
<keyword evidence="19" id="KW-1185">Reference proteome</keyword>
<dbReference type="CDD" id="cd03425">
    <property type="entry name" value="NUDIX_MutT_NudA_like"/>
    <property type="match status" value="1"/>
</dbReference>
<evidence type="ECO:0000256" key="8">
    <source>
        <dbReference type="ARBA" id="ARBA00022842"/>
    </source>
</evidence>
<comment type="catalytic activity">
    <reaction evidence="10">
        <text>8-oxo-dGTP + H2O = 8-oxo-dGMP + diphosphate + H(+)</text>
        <dbReference type="Rhea" id="RHEA:31575"/>
        <dbReference type="ChEBI" id="CHEBI:15377"/>
        <dbReference type="ChEBI" id="CHEBI:15378"/>
        <dbReference type="ChEBI" id="CHEBI:33019"/>
        <dbReference type="ChEBI" id="CHEBI:63224"/>
        <dbReference type="ChEBI" id="CHEBI:77896"/>
        <dbReference type="EC" id="3.6.1.55"/>
    </reaction>
</comment>
<dbReference type="InterPro" id="IPR047127">
    <property type="entry name" value="MutT-like"/>
</dbReference>
<evidence type="ECO:0000256" key="1">
    <source>
        <dbReference type="ARBA" id="ARBA00001946"/>
    </source>
</evidence>
<dbReference type="SUPFAM" id="SSF55811">
    <property type="entry name" value="Nudix"/>
    <property type="match status" value="1"/>
</dbReference>
<evidence type="ECO:0000256" key="5">
    <source>
        <dbReference type="ARBA" id="ARBA00022723"/>
    </source>
</evidence>
<dbReference type="PANTHER" id="PTHR47707:SF1">
    <property type="entry name" value="NUDIX HYDROLASE FAMILY PROTEIN"/>
    <property type="match status" value="1"/>
</dbReference>
<keyword evidence="9" id="KW-0234">DNA repair</keyword>
<evidence type="ECO:0000256" key="13">
    <source>
        <dbReference type="ARBA" id="ARBA00040794"/>
    </source>
</evidence>
<keyword evidence="5" id="KW-0479">Metal-binding</keyword>
<dbReference type="InterPro" id="IPR015797">
    <property type="entry name" value="NUDIX_hydrolase-like_dom_sf"/>
</dbReference>
<gene>
    <name evidence="18" type="ORF">ACFFI0_26390</name>
</gene>
<dbReference type="InterPro" id="IPR000086">
    <property type="entry name" value="NUDIX_hydrolase_dom"/>
</dbReference>
<evidence type="ECO:0000256" key="3">
    <source>
        <dbReference type="ARBA" id="ARBA00022457"/>
    </source>
</evidence>
<evidence type="ECO:0000259" key="17">
    <source>
        <dbReference type="PROSITE" id="PS51462"/>
    </source>
</evidence>
<keyword evidence="6" id="KW-0227">DNA damage</keyword>
<keyword evidence="3" id="KW-0515">Mutator protein</keyword>
<dbReference type="PANTHER" id="PTHR47707">
    <property type="entry name" value="8-OXO-DGTP DIPHOSPHATASE"/>
    <property type="match status" value="1"/>
</dbReference>
<sequence length="127" mass="14637">MKHYKVVAAVIEHKGAILCTQKGEHNYPYLSYKYEFPGGKVERGERDEDALIREIDEELALCITVNRKIAVVNHQYPDFMITLTAFHCNSTSREVTLVEHLHAIWLPKEKLKTLAWAAADQPILQYL</sequence>
<dbReference type="GO" id="GO:0016787">
    <property type="term" value="F:hydrolase activity"/>
    <property type="evidence" value="ECO:0007669"/>
    <property type="project" value="UniProtKB-KW"/>
</dbReference>
<proteinExistence type="inferred from homology"/>